<evidence type="ECO:0000313" key="3">
    <source>
        <dbReference type="Proteomes" id="UP000622890"/>
    </source>
</evidence>
<feature type="domain" description="PPM-type phosphatase" evidence="1">
    <location>
        <begin position="10"/>
        <end position="241"/>
    </location>
</feature>
<dbReference type="InterPro" id="IPR001932">
    <property type="entry name" value="PPM-type_phosphatase-like_dom"/>
</dbReference>
<dbReference type="PANTHER" id="PTHR13832">
    <property type="entry name" value="PROTEIN PHOSPHATASE 2C"/>
    <property type="match status" value="1"/>
</dbReference>
<dbReference type="SUPFAM" id="SSF81606">
    <property type="entry name" value="PP2C-like"/>
    <property type="match status" value="1"/>
</dbReference>
<dbReference type="Proteomes" id="UP000622890">
    <property type="component" value="Unassembled WGS sequence"/>
</dbReference>
<protein>
    <submittedName>
        <fullName evidence="2">Serine/threonine-protein phosphatase</fullName>
    </submittedName>
</protein>
<dbReference type="CDD" id="cd00143">
    <property type="entry name" value="PP2Cc"/>
    <property type="match status" value="1"/>
</dbReference>
<dbReference type="EMBL" id="JAEPBG010000004">
    <property type="protein sequence ID" value="MBK4735310.1"/>
    <property type="molecule type" value="Genomic_DNA"/>
</dbReference>
<evidence type="ECO:0000259" key="1">
    <source>
        <dbReference type="PROSITE" id="PS51746"/>
    </source>
</evidence>
<dbReference type="GO" id="GO:0004722">
    <property type="term" value="F:protein serine/threonine phosphatase activity"/>
    <property type="evidence" value="ECO:0007669"/>
    <property type="project" value="InterPro"/>
</dbReference>
<dbReference type="AlphaFoldDB" id="A0A934W6M8"/>
<dbReference type="PROSITE" id="PS51746">
    <property type="entry name" value="PPM_2"/>
    <property type="match status" value="1"/>
</dbReference>
<dbReference type="PANTHER" id="PTHR13832:SF827">
    <property type="entry name" value="PROTEIN PHOSPHATASE 1L"/>
    <property type="match status" value="1"/>
</dbReference>
<dbReference type="Pfam" id="PF13672">
    <property type="entry name" value="PP2C_2"/>
    <property type="match status" value="1"/>
</dbReference>
<gene>
    <name evidence="2" type="ORF">JJB74_11865</name>
</gene>
<dbReference type="InterPro" id="IPR036457">
    <property type="entry name" value="PPM-type-like_dom_sf"/>
</dbReference>
<comment type="caution">
    <text evidence="2">The sequence shown here is derived from an EMBL/GenBank/DDBJ whole genome shotgun (WGS) entry which is preliminary data.</text>
</comment>
<reference evidence="2" key="1">
    <citation type="submission" date="2021-01" db="EMBL/GenBank/DDBJ databases">
        <title>Genome sequence of strain Noviherbaspirillum sp. DKR-6.</title>
        <authorList>
            <person name="Chaudhary D.K."/>
        </authorList>
    </citation>
    <scope>NUCLEOTIDE SEQUENCE</scope>
    <source>
        <strain evidence="2">DKR-6</strain>
    </source>
</reference>
<dbReference type="SMART" id="SM00331">
    <property type="entry name" value="PP2C_SIG"/>
    <property type="match status" value="1"/>
</dbReference>
<accession>A0A934W6M8</accession>
<dbReference type="InterPro" id="IPR015655">
    <property type="entry name" value="PP2C"/>
</dbReference>
<dbReference type="SMART" id="SM00332">
    <property type="entry name" value="PP2Cc"/>
    <property type="match status" value="1"/>
</dbReference>
<evidence type="ECO:0000313" key="2">
    <source>
        <dbReference type="EMBL" id="MBK4735310.1"/>
    </source>
</evidence>
<keyword evidence="3" id="KW-1185">Reference proteome</keyword>
<dbReference type="RefSeq" id="WP_200592084.1">
    <property type="nucleotide sequence ID" value="NZ_JAEPBG010000004.1"/>
</dbReference>
<dbReference type="Gene3D" id="3.60.40.10">
    <property type="entry name" value="PPM-type phosphatase domain"/>
    <property type="match status" value="1"/>
</dbReference>
<organism evidence="2 3">
    <name type="scientific">Noviherbaspirillum pedocola</name>
    <dbReference type="NCBI Taxonomy" id="2801341"/>
    <lineage>
        <taxon>Bacteria</taxon>
        <taxon>Pseudomonadati</taxon>
        <taxon>Pseudomonadota</taxon>
        <taxon>Betaproteobacteria</taxon>
        <taxon>Burkholderiales</taxon>
        <taxon>Oxalobacteraceae</taxon>
        <taxon>Noviherbaspirillum</taxon>
    </lineage>
</organism>
<sequence>MAHANSLRWLSASRSHPGAVREINEDALLDCPERGLWAVADGMGGHSRGDMASRVTIDTLEHMPAAPGLTQAVAEVHERLQSVNHQLQMEAALRDVGTIGTTVVVLLAANHRCAYLWVGDSRIYRFRDGQLTQLTSDHSVVGELVARGALSPQDAASHPARNLITRAIGAMEPLDAEDGLVDVSAGDMFLLCSDGLSNEVGNEEIARLLACHDCHRAAEGLVDLALAHGGRDNVSVVVIMAEDVAAQESTVLNPAV</sequence>
<name>A0A934W6M8_9BURK</name>
<proteinExistence type="predicted"/>